<evidence type="ECO:0000256" key="1">
    <source>
        <dbReference type="SAM" id="MobiDB-lite"/>
    </source>
</evidence>
<sequence length="207" mass="23340">MGQRIIMASKAVPSRKHKRMEPSASGGRELHELEEAQQTVYMRGRWVQLAPTEGCYNLVGVRLPTSGDYSQYCHWFEREDITTRSGWSWNRPCHFKAEVAKPARRQRLRKFGNAAVDAVGPISPPPGVVMKRLSAASRLLHQPREHFRIIIRSRGGVGVRKISQIKVTQALVIAAQLALAKIEEVFVCATMVQNIFIISTPREKDTP</sequence>
<dbReference type="Proteomes" id="UP000821866">
    <property type="component" value="Chromosome 4"/>
</dbReference>
<dbReference type="EMBL" id="JABSTU010000006">
    <property type="protein sequence ID" value="KAH8028590.1"/>
    <property type="molecule type" value="Genomic_DNA"/>
</dbReference>
<proteinExistence type="predicted"/>
<protein>
    <submittedName>
        <fullName evidence="2">Uncharacterized protein</fullName>
    </submittedName>
</protein>
<evidence type="ECO:0000313" key="2">
    <source>
        <dbReference type="EMBL" id="KAH8028590.1"/>
    </source>
</evidence>
<comment type="caution">
    <text evidence="2">The sequence shown here is derived from an EMBL/GenBank/DDBJ whole genome shotgun (WGS) entry which is preliminary data.</text>
</comment>
<reference evidence="2" key="1">
    <citation type="journal article" date="2020" name="Cell">
        <title>Large-Scale Comparative Analyses of Tick Genomes Elucidate Their Genetic Diversity and Vector Capacities.</title>
        <authorList>
            <consortium name="Tick Genome and Microbiome Consortium (TIGMIC)"/>
            <person name="Jia N."/>
            <person name="Wang J."/>
            <person name="Shi W."/>
            <person name="Du L."/>
            <person name="Sun Y."/>
            <person name="Zhan W."/>
            <person name="Jiang J.F."/>
            <person name="Wang Q."/>
            <person name="Zhang B."/>
            <person name="Ji P."/>
            <person name="Bell-Sakyi L."/>
            <person name="Cui X.M."/>
            <person name="Yuan T.T."/>
            <person name="Jiang B.G."/>
            <person name="Yang W.F."/>
            <person name="Lam T.T."/>
            <person name="Chang Q.C."/>
            <person name="Ding S.J."/>
            <person name="Wang X.J."/>
            <person name="Zhu J.G."/>
            <person name="Ruan X.D."/>
            <person name="Zhao L."/>
            <person name="Wei J.T."/>
            <person name="Ye R.Z."/>
            <person name="Que T.C."/>
            <person name="Du C.H."/>
            <person name="Zhou Y.H."/>
            <person name="Cheng J.X."/>
            <person name="Dai P.F."/>
            <person name="Guo W.B."/>
            <person name="Han X.H."/>
            <person name="Huang E.J."/>
            <person name="Li L.F."/>
            <person name="Wei W."/>
            <person name="Gao Y.C."/>
            <person name="Liu J.Z."/>
            <person name="Shao H.Z."/>
            <person name="Wang X."/>
            <person name="Wang C.C."/>
            <person name="Yang T.C."/>
            <person name="Huo Q.B."/>
            <person name="Li W."/>
            <person name="Chen H.Y."/>
            <person name="Chen S.E."/>
            <person name="Zhou L.G."/>
            <person name="Ni X.B."/>
            <person name="Tian J.H."/>
            <person name="Sheng Y."/>
            <person name="Liu T."/>
            <person name="Pan Y.S."/>
            <person name="Xia L.Y."/>
            <person name="Li J."/>
            <person name="Zhao F."/>
            <person name="Cao W.C."/>
        </authorList>
    </citation>
    <scope>NUCLEOTIDE SEQUENCE</scope>
    <source>
        <strain evidence="2">Rmic-2018</strain>
    </source>
</reference>
<keyword evidence="3" id="KW-1185">Reference proteome</keyword>
<dbReference type="VEuPathDB" id="VectorBase:LOC119167680"/>
<accession>A0A9J6E2P9</accession>
<gene>
    <name evidence="2" type="ORF">HPB51_017716</name>
</gene>
<reference evidence="2" key="2">
    <citation type="submission" date="2021-09" db="EMBL/GenBank/DDBJ databases">
        <authorList>
            <person name="Jia N."/>
            <person name="Wang J."/>
            <person name="Shi W."/>
            <person name="Du L."/>
            <person name="Sun Y."/>
            <person name="Zhan W."/>
            <person name="Jiang J."/>
            <person name="Wang Q."/>
            <person name="Zhang B."/>
            <person name="Ji P."/>
            <person name="Sakyi L.B."/>
            <person name="Cui X."/>
            <person name="Yuan T."/>
            <person name="Jiang B."/>
            <person name="Yang W."/>
            <person name="Lam T.T.-Y."/>
            <person name="Chang Q."/>
            <person name="Ding S."/>
            <person name="Wang X."/>
            <person name="Zhu J."/>
            <person name="Ruan X."/>
            <person name="Zhao L."/>
            <person name="Wei J."/>
            <person name="Que T."/>
            <person name="Du C."/>
            <person name="Cheng J."/>
            <person name="Dai P."/>
            <person name="Han X."/>
            <person name="Huang E."/>
            <person name="Gao Y."/>
            <person name="Liu J."/>
            <person name="Shao H."/>
            <person name="Ye R."/>
            <person name="Li L."/>
            <person name="Wei W."/>
            <person name="Wang X."/>
            <person name="Wang C."/>
            <person name="Huo Q."/>
            <person name="Li W."/>
            <person name="Guo W."/>
            <person name="Chen H."/>
            <person name="Chen S."/>
            <person name="Zhou L."/>
            <person name="Zhou L."/>
            <person name="Ni X."/>
            <person name="Tian J."/>
            <person name="Zhou Y."/>
            <person name="Sheng Y."/>
            <person name="Liu T."/>
            <person name="Pan Y."/>
            <person name="Xia L."/>
            <person name="Li J."/>
            <person name="Zhao F."/>
            <person name="Cao W."/>
        </authorList>
    </citation>
    <scope>NUCLEOTIDE SEQUENCE</scope>
    <source>
        <strain evidence="2">Rmic-2018</strain>
        <tissue evidence="2">Larvae</tissue>
    </source>
</reference>
<dbReference type="AlphaFoldDB" id="A0A9J6E2P9"/>
<feature type="region of interest" description="Disordered" evidence="1">
    <location>
        <begin position="8"/>
        <end position="30"/>
    </location>
</feature>
<name>A0A9J6E2P9_RHIMP</name>
<organism evidence="2 3">
    <name type="scientific">Rhipicephalus microplus</name>
    <name type="common">Cattle tick</name>
    <name type="synonym">Boophilus microplus</name>
    <dbReference type="NCBI Taxonomy" id="6941"/>
    <lineage>
        <taxon>Eukaryota</taxon>
        <taxon>Metazoa</taxon>
        <taxon>Ecdysozoa</taxon>
        <taxon>Arthropoda</taxon>
        <taxon>Chelicerata</taxon>
        <taxon>Arachnida</taxon>
        <taxon>Acari</taxon>
        <taxon>Parasitiformes</taxon>
        <taxon>Ixodida</taxon>
        <taxon>Ixodoidea</taxon>
        <taxon>Ixodidae</taxon>
        <taxon>Rhipicephalinae</taxon>
        <taxon>Rhipicephalus</taxon>
        <taxon>Boophilus</taxon>
    </lineage>
</organism>
<evidence type="ECO:0000313" key="3">
    <source>
        <dbReference type="Proteomes" id="UP000821866"/>
    </source>
</evidence>